<evidence type="ECO:0000259" key="1">
    <source>
        <dbReference type="Pfam" id="PF00724"/>
    </source>
</evidence>
<dbReference type="EMBL" id="BAQD01000009">
    <property type="protein sequence ID" value="GBQ06005.1"/>
    <property type="molecule type" value="Genomic_DNA"/>
</dbReference>
<dbReference type="Gene3D" id="3.20.20.70">
    <property type="entry name" value="Aldolase class I"/>
    <property type="match status" value="1"/>
</dbReference>
<organism evidence="2 3">
    <name type="scientific">Saccharibacter floricola DSM 15669</name>
    <dbReference type="NCBI Taxonomy" id="1123227"/>
    <lineage>
        <taxon>Bacteria</taxon>
        <taxon>Pseudomonadati</taxon>
        <taxon>Pseudomonadota</taxon>
        <taxon>Alphaproteobacteria</taxon>
        <taxon>Acetobacterales</taxon>
        <taxon>Acetobacteraceae</taxon>
        <taxon>Saccharibacter</taxon>
    </lineage>
</organism>
<dbReference type="PANTHER" id="PTHR22893">
    <property type="entry name" value="NADH OXIDOREDUCTASE-RELATED"/>
    <property type="match status" value="1"/>
</dbReference>
<feature type="domain" description="NADH:flavin oxidoreductase/NADH oxidase N-terminal" evidence="1">
    <location>
        <begin position="4"/>
        <end position="338"/>
    </location>
</feature>
<accession>A0ABQ0NYB6</accession>
<dbReference type="InterPro" id="IPR013785">
    <property type="entry name" value="Aldolase_TIM"/>
</dbReference>
<dbReference type="Pfam" id="PF00724">
    <property type="entry name" value="Oxidored_FMN"/>
    <property type="match status" value="1"/>
</dbReference>
<dbReference type="RefSeq" id="WP_018980033.1">
    <property type="nucleotide sequence ID" value="NZ_BAQD01000009.1"/>
</dbReference>
<name>A0ABQ0NYB6_9PROT</name>
<dbReference type="InterPro" id="IPR045247">
    <property type="entry name" value="Oye-like"/>
</dbReference>
<dbReference type="CDD" id="cd02933">
    <property type="entry name" value="OYE_like_FMN"/>
    <property type="match status" value="1"/>
</dbReference>
<dbReference type="PANTHER" id="PTHR22893:SF91">
    <property type="entry name" value="NADPH DEHYDROGENASE 2-RELATED"/>
    <property type="match status" value="1"/>
</dbReference>
<comment type="caution">
    <text evidence="2">The sequence shown here is derived from an EMBL/GenBank/DDBJ whole genome shotgun (WGS) entry which is preliminary data.</text>
</comment>
<proteinExistence type="predicted"/>
<dbReference type="Proteomes" id="UP001062901">
    <property type="component" value="Unassembled WGS sequence"/>
</dbReference>
<gene>
    <name evidence="2" type="ORF">AA15669_0740</name>
</gene>
<protein>
    <submittedName>
        <fullName evidence="2">NADH:flavin oxidoreductase</fullName>
    </submittedName>
</protein>
<dbReference type="InterPro" id="IPR001155">
    <property type="entry name" value="OxRdtase_FMN_N"/>
</dbReference>
<sequence length="362" mass="39635">MPTLFDPISLGAVDAKNRVFMAPLTRARADKDGLPTSIMAEYYAQRANAGVIISEATAISRQAMGWIYAPGIWTKEQIEAWKPITEAVHAKGGKIVCQIWHMGRLVHSSVTGEQPVAPSPSTAPGYTHTYDGKKSYEEARALSVDEIHEIVKDFGQAARNAIEAGFDGVQIHGANGYLVDEFLRDGTNHREDEYGGTPEKRLRFLREVTESAIAAIGADRVGVRLSPNGEIQGAMDSKPETVFVPAAQMLQDLGVAWLELRESSSQSTFQMEAPTDQPKLSPEIRKVFKRPLVLNQDYSPEDAKAAVAEGSADAISFGRDYIANPDLVERLEKNLPLNEGDISTWYGAWHGGKGYTDYPTAQ</sequence>
<dbReference type="SUPFAM" id="SSF51395">
    <property type="entry name" value="FMN-linked oxidoreductases"/>
    <property type="match status" value="1"/>
</dbReference>
<keyword evidence="3" id="KW-1185">Reference proteome</keyword>
<reference evidence="2" key="1">
    <citation type="submission" date="2013-04" db="EMBL/GenBank/DDBJ databases">
        <title>The genome sequencing project of 58 acetic acid bacteria.</title>
        <authorList>
            <person name="Okamoto-Kainuma A."/>
            <person name="Ishikawa M."/>
            <person name="Umino S."/>
            <person name="Koizumi Y."/>
            <person name="Shiwa Y."/>
            <person name="Yoshikawa H."/>
            <person name="Matsutani M."/>
            <person name="Matsushita K."/>
        </authorList>
    </citation>
    <scope>NUCLEOTIDE SEQUENCE</scope>
    <source>
        <strain evidence="2">DSM 15669</strain>
    </source>
</reference>
<evidence type="ECO:0000313" key="3">
    <source>
        <dbReference type="Proteomes" id="UP001062901"/>
    </source>
</evidence>
<evidence type="ECO:0000313" key="2">
    <source>
        <dbReference type="EMBL" id="GBQ06005.1"/>
    </source>
</evidence>